<protein>
    <recommendedName>
        <fullName evidence="5">Cilia- and flagella-associated protein 418</fullName>
    </recommendedName>
</protein>
<gene>
    <name evidence="7" type="ORF">BN9_014600</name>
</gene>
<comment type="subcellular location">
    <subcellularLocation>
        <location evidence="2">Cytoplasm</location>
    </subcellularLocation>
    <subcellularLocation>
        <location evidence="1">Photoreceptor inner segment</location>
    </subcellularLocation>
</comment>
<comment type="function">
    <text evidence="4">May be involved in photoreceptor outer segment disk morphogenesis.</text>
</comment>
<dbReference type="InParanoid" id="A0A024G279"/>
<dbReference type="InterPro" id="IPR029239">
    <property type="entry name" value="CFAP418"/>
</dbReference>
<dbReference type="GO" id="GO:0005829">
    <property type="term" value="C:cytosol"/>
    <property type="evidence" value="ECO:0007669"/>
    <property type="project" value="TreeGrafter"/>
</dbReference>
<organism evidence="7 8">
    <name type="scientific">Albugo candida</name>
    <dbReference type="NCBI Taxonomy" id="65357"/>
    <lineage>
        <taxon>Eukaryota</taxon>
        <taxon>Sar</taxon>
        <taxon>Stramenopiles</taxon>
        <taxon>Oomycota</taxon>
        <taxon>Peronosporomycetes</taxon>
        <taxon>Albuginales</taxon>
        <taxon>Albuginaceae</taxon>
        <taxon>Albugo</taxon>
    </lineage>
</organism>
<feature type="region of interest" description="Disordered" evidence="6">
    <location>
        <begin position="1"/>
        <end position="37"/>
    </location>
</feature>
<evidence type="ECO:0000256" key="5">
    <source>
        <dbReference type="ARBA" id="ARBA00026215"/>
    </source>
</evidence>
<evidence type="ECO:0000256" key="6">
    <source>
        <dbReference type="SAM" id="MobiDB-lite"/>
    </source>
</evidence>
<reference evidence="7 8" key="1">
    <citation type="submission" date="2012-05" db="EMBL/GenBank/DDBJ databases">
        <title>Recombination and specialization in a pathogen metapopulation.</title>
        <authorList>
            <person name="Gardiner A."/>
            <person name="Kemen E."/>
            <person name="Schultz-Larsen T."/>
            <person name="MacLean D."/>
            <person name="Van Oosterhout C."/>
            <person name="Jones J.D.G."/>
        </authorList>
    </citation>
    <scope>NUCLEOTIDE SEQUENCE [LARGE SCALE GENOMIC DNA]</scope>
    <source>
        <strain evidence="7 8">Ac Nc2</strain>
    </source>
</reference>
<keyword evidence="8" id="KW-1185">Reference proteome</keyword>
<evidence type="ECO:0000313" key="7">
    <source>
        <dbReference type="EMBL" id="CCI40676.1"/>
    </source>
</evidence>
<dbReference type="OrthoDB" id="259905at2759"/>
<dbReference type="Proteomes" id="UP000053237">
    <property type="component" value="Unassembled WGS sequence"/>
</dbReference>
<evidence type="ECO:0000256" key="4">
    <source>
        <dbReference type="ARBA" id="ARBA00024819"/>
    </source>
</evidence>
<evidence type="ECO:0000313" key="8">
    <source>
        <dbReference type="Proteomes" id="UP000053237"/>
    </source>
</evidence>
<evidence type="ECO:0000256" key="3">
    <source>
        <dbReference type="ARBA" id="ARBA00022490"/>
    </source>
</evidence>
<evidence type="ECO:0000256" key="1">
    <source>
        <dbReference type="ARBA" id="ARBA00004437"/>
    </source>
</evidence>
<dbReference type="AlphaFoldDB" id="A0A024G279"/>
<proteinExistence type="predicted"/>
<accession>A0A024G279</accession>
<name>A0A024G279_9STRA</name>
<dbReference type="EMBL" id="CAIX01000010">
    <property type="protein sequence ID" value="CCI40676.1"/>
    <property type="molecule type" value="Genomic_DNA"/>
</dbReference>
<comment type="caution">
    <text evidence="7">The sequence shown here is derived from an EMBL/GenBank/DDBJ whole genome shotgun (WGS) entry which is preliminary data.</text>
</comment>
<sequence>MNFDDFVTDMETLSMSSPAQGPTVADQYSKSQSRGQTAKTDSCIDDLLNFVSGSGSTTLSNGVSVVRASHNRQSAVLPLLANAYSASVNKKCARLTLGGSRMKRGHSNAFLNSCVCSNLRCIDCDFIVIQFQDRVWNKSADYMFFREHMPNEHKLQAKLDEYFGYTAYACQCRWTSVGLEPVSIDKEGTMARWTCAGHSG</sequence>
<dbReference type="PANTHER" id="PTHR33958">
    <property type="entry name" value="PROTEIN C8ORF37"/>
    <property type="match status" value="1"/>
</dbReference>
<dbReference type="Pfam" id="PF14996">
    <property type="entry name" value="RMP"/>
    <property type="match status" value="1"/>
</dbReference>
<feature type="compositionally biased region" description="Polar residues" evidence="6">
    <location>
        <begin position="11"/>
        <end position="37"/>
    </location>
</feature>
<evidence type="ECO:0000256" key="2">
    <source>
        <dbReference type="ARBA" id="ARBA00004496"/>
    </source>
</evidence>
<dbReference type="PANTHER" id="PTHR33958:SF1">
    <property type="entry name" value="CILIA- AND FLAGELLA-ASSOCIATED PROTEIN 418"/>
    <property type="match status" value="1"/>
</dbReference>
<keyword evidence="3" id="KW-0963">Cytoplasm</keyword>